<evidence type="ECO:0000256" key="2">
    <source>
        <dbReference type="SAM" id="SignalP"/>
    </source>
</evidence>
<dbReference type="SUPFAM" id="SSF51055">
    <property type="entry name" value="Carbohydrate binding domain"/>
    <property type="match status" value="1"/>
</dbReference>
<dbReference type="PANTHER" id="PTHR15730">
    <property type="entry name" value="EXPERIMENTAL AUTOIMMUNE PROSTATITIS ANTIGEN 2-RELATED"/>
    <property type="match status" value="1"/>
</dbReference>
<dbReference type="InterPro" id="IPR031161">
    <property type="entry name" value="Peptidase_M60_dom"/>
</dbReference>
<reference evidence="4" key="1">
    <citation type="journal article" date="2015" name="Genome Announc.">
        <title>Complete Genome Sequence of Yersinia ruckeri Strain CSF007-82, Etiologic Agent of Red Mouth Disease in Salmonid Fish.</title>
        <authorList>
            <person name="Nelson M.C."/>
            <person name="LaPatra S.E."/>
            <person name="Welch T.J."/>
            <person name="Graf J."/>
        </authorList>
    </citation>
    <scope>NUCLEOTIDE SEQUENCE</scope>
    <source>
        <strain evidence="4">CSF007-82</strain>
    </source>
</reference>
<dbReference type="Gene3D" id="2.10.10.20">
    <property type="entry name" value="Carbohydrate-binding module superfamily 5/12"/>
    <property type="match status" value="2"/>
</dbReference>
<keyword evidence="1 5" id="KW-0378">Hydrolase</keyword>
<name>A0A085U6C7_YERRU</name>
<evidence type="ECO:0000313" key="5">
    <source>
        <dbReference type="EMBL" id="SUQ00930.1"/>
    </source>
</evidence>
<proteinExistence type="predicted"/>
<dbReference type="STRING" id="29486.UGYR_09460"/>
<gene>
    <name evidence="5" type="primary">ChiY_3</name>
    <name evidence="4" type="ORF">CSF007_17340</name>
    <name evidence="5" type="ORF">NCTC10476_02252</name>
</gene>
<dbReference type="GO" id="GO:0004553">
    <property type="term" value="F:hydrolase activity, hydrolyzing O-glycosyl compounds"/>
    <property type="evidence" value="ECO:0007669"/>
    <property type="project" value="InterPro"/>
</dbReference>
<evidence type="ECO:0000313" key="6">
    <source>
        <dbReference type="Proteomes" id="UP000255169"/>
    </source>
</evidence>
<evidence type="ECO:0000313" key="4">
    <source>
        <dbReference type="EMBL" id="CEK29171.1"/>
    </source>
</evidence>
<protein>
    <submittedName>
        <fullName evidence="4">Chitin binding protein</fullName>
    </submittedName>
    <submittedName>
        <fullName evidence="5">N-acetylglucosamine-binding protein A</fullName>
        <ecNumber evidence="5">3.4.21.-</ecNumber>
    </submittedName>
</protein>
<dbReference type="InterPro" id="IPR042279">
    <property type="entry name" value="Pep_M60_3"/>
</dbReference>
<dbReference type="GO" id="GO:0005975">
    <property type="term" value="P:carbohydrate metabolic process"/>
    <property type="evidence" value="ECO:0007669"/>
    <property type="project" value="InterPro"/>
</dbReference>
<keyword evidence="6" id="KW-1185">Reference proteome</keyword>
<dbReference type="SMART" id="SM00495">
    <property type="entry name" value="ChtBD3"/>
    <property type="match status" value="2"/>
</dbReference>
<dbReference type="Gene3D" id="3.40.390.80">
    <property type="entry name" value="Peptidase M60, enhancin-like domain 2"/>
    <property type="match status" value="1"/>
</dbReference>
<dbReference type="GeneID" id="66881057"/>
<evidence type="ECO:0000259" key="3">
    <source>
        <dbReference type="PROSITE" id="PS51723"/>
    </source>
</evidence>
<organism evidence="4">
    <name type="scientific">Yersinia ruckeri</name>
    <dbReference type="NCBI Taxonomy" id="29486"/>
    <lineage>
        <taxon>Bacteria</taxon>
        <taxon>Pseudomonadati</taxon>
        <taxon>Pseudomonadota</taxon>
        <taxon>Gammaproteobacteria</taxon>
        <taxon>Enterobacterales</taxon>
        <taxon>Yersiniaceae</taxon>
        <taxon>Yersinia</taxon>
    </lineage>
</organism>
<dbReference type="PANTHER" id="PTHR15730:SF5">
    <property type="entry name" value="SI:CH211-210B2.2-RELATED"/>
    <property type="match status" value="1"/>
</dbReference>
<reference evidence="5 6" key="2">
    <citation type="submission" date="2018-06" db="EMBL/GenBank/DDBJ databases">
        <authorList>
            <consortium name="Pathogen Informatics"/>
            <person name="Doyle S."/>
        </authorList>
    </citation>
    <scope>NUCLEOTIDE SEQUENCE [LARGE SCALE GENOMIC DNA]</scope>
    <source>
        <strain evidence="5 6">NCTC10476</strain>
    </source>
</reference>
<keyword evidence="2" id="KW-0732">Signal</keyword>
<dbReference type="Gene3D" id="1.10.390.30">
    <property type="entry name" value="Peptidase M60, enhancin-like domain 3"/>
    <property type="match status" value="1"/>
</dbReference>
<dbReference type="InterPro" id="IPR051244">
    <property type="entry name" value="TCAF"/>
</dbReference>
<feature type="domain" description="Peptidase M60" evidence="3">
    <location>
        <begin position="77"/>
        <end position="375"/>
    </location>
</feature>
<dbReference type="Gene3D" id="3.30.160.280">
    <property type="match status" value="1"/>
</dbReference>
<evidence type="ECO:0000256" key="1">
    <source>
        <dbReference type="ARBA" id="ARBA00022801"/>
    </source>
</evidence>
<dbReference type="GO" id="GO:0005576">
    <property type="term" value="C:extracellular region"/>
    <property type="evidence" value="ECO:0007669"/>
    <property type="project" value="InterPro"/>
</dbReference>
<dbReference type="PROSITE" id="PS51723">
    <property type="entry name" value="PEPTIDASE_M60"/>
    <property type="match status" value="1"/>
</dbReference>
<dbReference type="eggNOG" id="COG3979">
    <property type="taxonomic scope" value="Bacteria"/>
</dbReference>
<dbReference type="SMART" id="SM01276">
    <property type="entry name" value="M60-like"/>
    <property type="match status" value="1"/>
</dbReference>
<feature type="chain" id="PRO_5015029226" evidence="2">
    <location>
        <begin position="28"/>
        <end position="808"/>
    </location>
</feature>
<dbReference type="EC" id="3.4.21.-" evidence="5"/>
<dbReference type="PATRIC" id="fig|29486.44.peg.1908"/>
<sequence length="808" mass="91051">MLHPVLRTTPIALSLLLSLGFSSTLSAAISDVPINMSVQHAEMAKNNIAEASRQIRVVQNGSPVSLNEQHRRHMFTHPTQSSGFWANKGDSLRIDYQHQGEEIDVLPELWIVPVTKGDETKFDHQVVKLQPGINEIEVENTGPIYFTATNQPGSSEITVNLLEGGKPMPRFILGENTAEDWQAQLVKFGDAPFAELVGKRMILTMPIDDMRQQATDPEGVLTLWDRIVELAEEQFGLGNDRSFPHRTTPFQYQFVSKPDNTAGYMSASDYWLGSNASGIAEVINTQKLQNNGWGPWHELGHHYQMPAWTFDNDVETTVNLTSLYVQRALNGTSRLEVDSRWDAINEFLNKKGHVYEDGDVFVRLGMFWQLDLAFGQDFYQRLGDRYRTLPPAEWPKDNEQKKQLFIQETSRVSGFNLSQFFQAWGMKPSKETREQLRTMNLQVLEVPIWRNKDSHILFSYPLSQQNITGNVQLPETVNAGEVFTVSVDVTNRPASVLTYQWDIPAGVEIIADNGKEITLRAPRNALQNAMLSVPVTVSDNNMAMRLASSIQLKTAGKNVSAREAYTEIVKQRYQMETDFNLWDRDSLRGAPGSYYLYDNPHAKTRDYFRLINSSYWYFPSNQASNKSWEYLESYDGSQYLSNEFVDQAKPIKLEEKPAQCNVVAWSRTSYVGGSKVSKDGNVYVSKWWAGAEAIPGDELVTDTTGNGTDWGKVWEDQGECDTVVRDELAMDIQSKPTTEPQTVAAQQCSAPSWQQQSYNGQVTVSKEGRIYTSKWWVAADAVPGDLSVTDKTGDGTGWGLVWEDKGAC</sequence>
<dbReference type="Gene3D" id="2.60.120.1250">
    <property type="entry name" value="Peptidase M60, enhancin-like domain 1"/>
    <property type="match status" value="1"/>
</dbReference>
<dbReference type="EMBL" id="LN681231">
    <property type="protein sequence ID" value="CEK29171.1"/>
    <property type="molecule type" value="Genomic_DNA"/>
</dbReference>
<dbReference type="GO" id="GO:0030246">
    <property type="term" value="F:carbohydrate binding"/>
    <property type="evidence" value="ECO:0007669"/>
    <property type="project" value="InterPro"/>
</dbReference>
<dbReference type="RefSeq" id="WP_004721661.1">
    <property type="nucleotide sequence ID" value="NZ_CABIHR010000004.1"/>
</dbReference>
<dbReference type="AlphaFoldDB" id="A0A085U6C7"/>
<accession>A0A085U6C7</accession>
<dbReference type="Proteomes" id="UP000255169">
    <property type="component" value="Unassembled WGS sequence"/>
</dbReference>
<feature type="signal peptide" evidence="2">
    <location>
        <begin position="1"/>
        <end position="27"/>
    </location>
</feature>
<dbReference type="CDD" id="cd12215">
    <property type="entry name" value="ChiC_BD"/>
    <property type="match status" value="1"/>
</dbReference>
<dbReference type="EMBL" id="UHJG01000001">
    <property type="protein sequence ID" value="SUQ00930.1"/>
    <property type="molecule type" value="Genomic_DNA"/>
</dbReference>
<dbReference type="Pfam" id="PF13402">
    <property type="entry name" value="Peptidase_M60"/>
    <property type="match status" value="1"/>
</dbReference>
<dbReference type="InterPro" id="IPR036573">
    <property type="entry name" value="CBM_sf_5/12"/>
</dbReference>
<dbReference type="OrthoDB" id="3177623at2"/>
<dbReference type="InterPro" id="IPR003610">
    <property type="entry name" value="CBM5/12"/>
</dbReference>